<accession>A0A9J5XNZ5</accession>
<evidence type="ECO:0000313" key="1">
    <source>
        <dbReference type="EMBL" id="KAG5589541.1"/>
    </source>
</evidence>
<dbReference type="AlphaFoldDB" id="A0A9J5XNZ5"/>
<dbReference type="Proteomes" id="UP000824120">
    <property type="component" value="Chromosome 8"/>
</dbReference>
<evidence type="ECO:0000313" key="2">
    <source>
        <dbReference type="Proteomes" id="UP000824120"/>
    </source>
</evidence>
<comment type="caution">
    <text evidence="1">The sequence shown here is derived from an EMBL/GenBank/DDBJ whole genome shotgun (WGS) entry which is preliminary data.</text>
</comment>
<protein>
    <submittedName>
        <fullName evidence="1">Uncharacterized protein</fullName>
    </submittedName>
</protein>
<gene>
    <name evidence="1" type="ORF">H5410_040055</name>
</gene>
<proteinExistence type="predicted"/>
<name>A0A9J5XNZ5_SOLCO</name>
<dbReference type="EMBL" id="JACXVP010000008">
    <property type="protein sequence ID" value="KAG5589541.1"/>
    <property type="molecule type" value="Genomic_DNA"/>
</dbReference>
<keyword evidence="2" id="KW-1185">Reference proteome</keyword>
<sequence>MAKALTISLMQHARLHRSGAGVGLTDLSPKMIQDIFTSNYKLKNVIDKNLDKLDLDMLLIIKISIIG</sequence>
<organism evidence="1 2">
    <name type="scientific">Solanum commersonii</name>
    <name type="common">Commerson's wild potato</name>
    <name type="synonym">Commerson's nightshade</name>
    <dbReference type="NCBI Taxonomy" id="4109"/>
    <lineage>
        <taxon>Eukaryota</taxon>
        <taxon>Viridiplantae</taxon>
        <taxon>Streptophyta</taxon>
        <taxon>Embryophyta</taxon>
        <taxon>Tracheophyta</taxon>
        <taxon>Spermatophyta</taxon>
        <taxon>Magnoliopsida</taxon>
        <taxon>eudicotyledons</taxon>
        <taxon>Gunneridae</taxon>
        <taxon>Pentapetalae</taxon>
        <taxon>asterids</taxon>
        <taxon>lamiids</taxon>
        <taxon>Solanales</taxon>
        <taxon>Solanaceae</taxon>
        <taxon>Solanoideae</taxon>
        <taxon>Solaneae</taxon>
        <taxon>Solanum</taxon>
    </lineage>
</organism>
<reference evidence="1 2" key="1">
    <citation type="submission" date="2020-09" db="EMBL/GenBank/DDBJ databases">
        <title>De no assembly of potato wild relative species, Solanum commersonii.</title>
        <authorList>
            <person name="Cho K."/>
        </authorList>
    </citation>
    <scope>NUCLEOTIDE SEQUENCE [LARGE SCALE GENOMIC DNA]</scope>
    <source>
        <strain evidence="1">LZ3.2</strain>
        <tissue evidence="1">Leaf</tissue>
    </source>
</reference>